<keyword evidence="2" id="KW-1185">Reference proteome</keyword>
<comment type="caution">
    <text evidence="1">The sequence shown here is derived from an EMBL/GenBank/DDBJ whole genome shotgun (WGS) entry which is preliminary data.</text>
</comment>
<organism evidence="1 2">
    <name type="scientific">Nonomuraea salmonea</name>
    <dbReference type="NCBI Taxonomy" id="46181"/>
    <lineage>
        <taxon>Bacteria</taxon>
        <taxon>Bacillati</taxon>
        <taxon>Actinomycetota</taxon>
        <taxon>Actinomycetes</taxon>
        <taxon>Streptosporangiales</taxon>
        <taxon>Streptosporangiaceae</taxon>
        <taxon>Nonomuraea</taxon>
    </lineage>
</organism>
<proteinExistence type="predicted"/>
<gene>
    <name evidence="1" type="ORF">ACFFR3_45870</name>
</gene>
<protein>
    <submittedName>
        <fullName evidence="1">Uncharacterized protein</fullName>
    </submittedName>
</protein>
<reference evidence="1 2" key="1">
    <citation type="submission" date="2024-09" db="EMBL/GenBank/DDBJ databases">
        <authorList>
            <person name="Sun Q."/>
            <person name="Mori K."/>
        </authorList>
    </citation>
    <scope>NUCLEOTIDE SEQUENCE [LARGE SCALE GENOMIC DNA]</scope>
    <source>
        <strain evidence="1 2">JCM 3324</strain>
    </source>
</reference>
<dbReference type="Proteomes" id="UP001589568">
    <property type="component" value="Unassembled WGS sequence"/>
</dbReference>
<evidence type="ECO:0000313" key="2">
    <source>
        <dbReference type="Proteomes" id="UP001589568"/>
    </source>
</evidence>
<dbReference type="RefSeq" id="WP_345410213.1">
    <property type="nucleotide sequence ID" value="NZ_BAAAXS010000002.1"/>
</dbReference>
<evidence type="ECO:0000313" key="1">
    <source>
        <dbReference type="EMBL" id="MFB9476864.1"/>
    </source>
</evidence>
<sequence length="79" mass="8894">MATTWRSRDGSGRPEWAITDEGRALEQHVAQHTLAKHTAKVSAHPGLQHDAREQLDQAELGSRAARALRFENGPREDRR</sequence>
<dbReference type="EMBL" id="JBHMCF010000057">
    <property type="protein sequence ID" value="MFB9476864.1"/>
    <property type="molecule type" value="Genomic_DNA"/>
</dbReference>
<name>A0ABV5P2Q8_9ACTN</name>
<accession>A0ABV5P2Q8</accession>